<feature type="region of interest" description="Disordered" evidence="1">
    <location>
        <begin position="94"/>
        <end position="116"/>
    </location>
</feature>
<comment type="caution">
    <text evidence="2">The sequence shown here is derived from an EMBL/GenBank/DDBJ whole genome shotgun (WGS) entry which is preliminary data.</text>
</comment>
<dbReference type="EMBL" id="CAKXAJ010025012">
    <property type="protein sequence ID" value="CAH2233873.1"/>
    <property type="molecule type" value="Genomic_DNA"/>
</dbReference>
<gene>
    <name evidence="2" type="primary">jg18656</name>
    <name evidence="2" type="ORF">PAEG_LOCUS11794</name>
</gene>
<proteinExistence type="predicted"/>
<evidence type="ECO:0000256" key="1">
    <source>
        <dbReference type="SAM" id="MobiDB-lite"/>
    </source>
</evidence>
<accession>A0A8S4RB93</accession>
<name>A0A8S4RB93_9NEOP</name>
<evidence type="ECO:0000313" key="2">
    <source>
        <dbReference type="EMBL" id="CAH2233873.1"/>
    </source>
</evidence>
<dbReference type="Proteomes" id="UP000838756">
    <property type="component" value="Unassembled WGS sequence"/>
</dbReference>
<protein>
    <submittedName>
        <fullName evidence="2">Jg18656 protein</fullName>
    </submittedName>
</protein>
<organism evidence="2 3">
    <name type="scientific">Pararge aegeria aegeria</name>
    <dbReference type="NCBI Taxonomy" id="348720"/>
    <lineage>
        <taxon>Eukaryota</taxon>
        <taxon>Metazoa</taxon>
        <taxon>Ecdysozoa</taxon>
        <taxon>Arthropoda</taxon>
        <taxon>Hexapoda</taxon>
        <taxon>Insecta</taxon>
        <taxon>Pterygota</taxon>
        <taxon>Neoptera</taxon>
        <taxon>Endopterygota</taxon>
        <taxon>Lepidoptera</taxon>
        <taxon>Glossata</taxon>
        <taxon>Ditrysia</taxon>
        <taxon>Papilionoidea</taxon>
        <taxon>Nymphalidae</taxon>
        <taxon>Satyrinae</taxon>
        <taxon>Satyrini</taxon>
        <taxon>Parargina</taxon>
        <taxon>Pararge</taxon>
    </lineage>
</organism>
<keyword evidence="3" id="KW-1185">Reference proteome</keyword>
<reference evidence="2" key="1">
    <citation type="submission" date="2022-03" db="EMBL/GenBank/DDBJ databases">
        <authorList>
            <person name="Lindestad O."/>
        </authorList>
    </citation>
    <scope>NUCLEOTIDE SEQUENCE</scope>
</reference>
<evidence type="ECO:0000313" key="3">
    <source>
        <dbReference type="Proteomes" id="UP000838756"/>
    </source>
</evidence>
<dbReference type="AlphaFoldDB" id="A0A8S4RB93"/>
<sequence length="116" mass="12968">MLARPRYHIRHHYHLTGNKEKNYRLLLTKDPRCVTQPATYKDTGTLSHTTATPPADICRRRPTVELCSASAVIRPVSAVRDMLEQQHASQYEDCIVGDGQPPTPTGHPNAPGTRID</sequence>